<sequence>MSYLLDALKQSKHDTMSAEQYDLQAQQLKQQHQLMTYRRISFLLTGSLLATGILTSGFFVGKWLQQENVAVKNEVVQNDLSQKDSAVVEKTTSPEEVQKTVAQAVTTPQAPLVTTAPNNSVPLAGQLVYVQTPTGVQQMLLTPQGQYLPMSVNQTSQGQTQNFSAQNNVSSSFQSPSSQPQSVPTQPTKRTLSADELSKYKVLGKPLNQNVSAQPESTAELDTVPDTLKNAFAQAVNDTETTADYEVTKGSRHSSRVQPVELLPDGLQSMLPSIKYQAHIYSSTADKRWIKLNGRELYEGESIGALRVLEIAPDQSVLDFDGYEFSLKALQDWPQ</sequence>
<evidence type="ECO:0000256" key="1">
    <source>
        <dbReference type="SAM" id="MobiDB-lite"/>
    </source>
</evidence>
<dbReference type="Pfam" id="PF16537">
    <property type="entry name" value="T2SSB"/>
    <property type="match status" value="1"/>
</dbReference>
<feature type="transmembrane region" description="Helical" evidence="2">
    <location>
        <begin position="40"/>
        <end position="64"/>
    </location>
</feature>
<accession>A0A9W4R2Z1</accession>
<dbReference type="Proteomes" id="UP001152447">
    <property type="component" value="Unassembled WGS sequence"/>
</dbReference>
<evidence type="ECO:0000256" key="2">
    <source>
        <dbReference type="SAM" id="Phobius"/>
    </source>
</evidence>
<evidence type="ECO:0000313" key="4">
    <source>
        <dbReference type="EMBL" id="CAH9064804.1"/>
    </source>
</evidence>
<dbReference type="AlphaFoldDB" id="A0A9W4R2Z1"/>
<feature type="domain" description="Type II secretion system protein GspB C-terminal" evidence="3">
    <location>
        <begin position="271"/>
        <end position="329"/>
    </location>
</feature>
<dbReference type="EMBL" id="CAMAPB010000063">
    <property type="protein sequence ID" value="CAH9064804.1"/>
    <property type="molecule type" value="Genomic_DNA"/>
</dbReference>
<dbReference type="RefSeq" id="WP_076922892.1">
    <property type="nucleotide sequence ID" value="NZ_CAMAPB010000063.1"/>
</dbReference>
<reference evidence="4" key="1">
    <citation type="submission" date="2022-07" db="EMBL/GenBank/DDBJ databases">
        <authorList>
            <person name="Criscuolo A."/>
        </authorList>
    </citation>
    <scope>NUCLEOTIDE SEQUENCE</scope>
    <source>
        <strain evidence="4">CIP103197</strain>
    </source>
</reference>
<keyword evidence="2" id="KW-0812">Transmembrane</keyword>
<feature type="compositionally biased region" description="Polar residues" evidence="1">
    <location>
        <begin position="154"/>
        <end position="168"/>
    </location>
</feature>
<proteinExistence type="predicted"/>
<name>A0A9W4R2Z1_PSEHA</name>
<feature type="compositionally biased region" description="Low complexity" evidence="1">
    <location>
        <begin position="169"/>
        <end position="188"/>
    </location>
</feature>
<feature type="region of interest" description="Disordered" evidence="1">
    <location>
        <begin position="154"/>
        <end position="195"/>
    </location>
</feature>
<organism evidence="4 5">
    <name type="scientific">Pseudoalteromonas haloplanktis</name>
    <name type="common">Alteromonas haloplanktis</name>
    <dbReference type="NCBI Taxonomy" id="228"/>
    <lineage>
        <taxon>Bacteria</taxon>
        <taxon>Pseudomonadati</taxon>
        <taxon>Pseudomonadota</taxon>
        <taxon>Gammaproteobacteria</taxon>
        <taxon>Alteromonadales</taxon>
        <taxon>Pseudoalteromonadaceae</taxon>
        <taxon>Pseudoalteromonas</taxon>
    </lineage>
</organism>
<evidence type="ECO:0000313" key="5">
    <source>
        <dbReference type="Proteomes" id="UP001152447"/>
    </source>
</evidence>
<gene>
    <name evidence="4" type="ORF">PSEHALCIP103_03236</name>
</gene>
<keyword evidence="2" id="KW-1133">Transmembrane helix</keyword>
<dbReference type="InterPro" id="IPR032389">
    <property type="entry name" value="GspB_C"/>
</dbReference>
<keyword evidence="5" id="KW-1185">Reference proteome</keyword>
<evidence type="ECO:0000259" key="3">
    <source>
        <dbReference type="Pfam" id="PF16537"/>
    </source>
</evidence>
<protein>
    <recommendedName>
        <fullName evidence="3">Type II secretion system protein GspB C-terminal domain-containing protein</fullName>
    </recommendedName>
</protein>
<keyword evidence="2" id="KW-0472">Membrane</keyword>
<comment type="caution">
    <text evidence="4">The sequence shown here is derived from an EMBL/GenBank/DDBJ whole genome shotgun (WGS) entry which is preliminary data.</text>
</comment>
<dbReference type="GO" id="GO:0015627">
    <property type="term" value="C:type II protein secretion system complex"/>
    <property type="evidence" value="ECO:0007669"/>
    <property type="project" value="InterPro"/>
</dbReference>